<keyword evidence="1" id="KW-1133">Transmembrane helix</keyword>
<reference evidence="3" key="1">
    <citation type="journal article" date="2020" name="mSystems">
        <title>Genome- and Community-Level Interaction Insights into Carbon Utilization and Element Cycling Functions of Hydrothermarchaeota in Hydrothermal Sediment.</title>
        <authorList>
            <person name="Zhou Z."/>
            <person name="Liu Y."/>
            <person name="Xu W."/>
            <person name="Pan J."/>
            <person name="Luo Z.H."/>
            <person name="Li M."/>
        </authorList>
    </citation>
    <scope>NUCLEOTIDE SEQUENCE [LARGE SCALE GENOMIC DNA]</scope>
    <source>
        <strain evidence="3">SpSt-914</strain>
    </source>
</reference>
<dbReference type="Pfam" id="PF01883">
    <property type="entry name" value="FeS_assembly_P"/>
    <property type="match status" value="1"/>
</dbReference>
<gene>
    <name evidence="3" type="ORF">ENX16_04960</name>
</gene>
<dbReference type="Gene3D" id="3.30.300.130">
    <property type="entry name" value="Fe-S cluster assembly (FSCA)"/>
    <property type="match status" value="1"/>
</dbReference>
<dbReference type="InterPro" id="IPR034904">
    <property type="entry name" value="FSCA_dom_sf"/>
</dbReference>
<keyword evidence="1" id="KW-0812">Transmembrane</keyword>
<evidence type="ECO:0000313" key="3">
    <source>
        <dbReference type="EMBL" id="HGD13410.1"/>
    </source>
</evidence>
<dbReference type="SUPFAM" id="SSF117916">
    <property type="entry name" value="Fe-S cluster assembly (FSCA) domain-like"/>
    <property type="match status" value="1"/>
</dbReference>
<organism evidence="3">
    <name type="scientific">candidate division WOR-3 bacterium</name>
    <dbReference type="NCBI Taxonomy" id="2052148"/>
    <lineage>
        <taxon>Bacteria</taxon>
        <taxon>Bacteria division WOR-3</taxon>
    </lineage>
</organism>
<proteinExistence type="predicted"/>
<name>A0A7V3PU13_UNCW3</name>
<evidence type="ECO:0000256" key="1">
    <source>
        <dbReference type="SAM" id="Phobius"/>
    </source>
</evidence>
<evidence type="ECO:0000259" key="2">
    <source>
        <dbReference type="Pfam" id="PF01883"/>
    </source>
</evidence>
<dbReference type="AlphaFoldDB" id="A0A7V3PU13"/>
<protein>
    <submittedName>
        <fullName evidence="3">Iron-sulfur cluster assembly protein</fullName>
    </submittedName>
</protein>
<feature type="domain" description="MIP18 family-like" evidence="2">
    <location>
        <begin position="68"/>
        <end position="133"/>
    </location>
</feature>
<comment type="caution">
    <text evidence="3">The sequence shown here is derived from an EMBL/GenBank/DDBJ whole genome shotgun (WGS) entry which is preliminary data.</text>
</comment>
<dbReference type="InterPro" id="IPR002744">
    <property type="entry name" value="MIP18-like"/>
</dbReference>
<accession>A0A7V3PU13</accession>
<feature type="transmembrane region" description="Helical" evidence="1">
    <location>
        <begin position="12"/>
        <end position="34"/>
    </location>
</feature>
<dbReference type="EMBL" id="DTMZ01000110">
    <property type="protein sequence ID" value="HGD13410.1"/>
    <property type="molecule type" value="Genomic_DNA"/>
</dbReference>
<keyword evidence="1" id="KW-0472">Membrane</keyword>
<sequence>MNCKSLTSRRTLRTVLIIFFLLAGIVITILPHYLRIGNKRLKPLILEGSGRHPFLKPVPDSIVLIYRLSTVQDPEFSAGIMQLGLLESLNYDTAGNVRIVFGLTTPFCPYIPEIGKAVIDTLLNTPGVRTATVKIDPNLISRQ</sequence>